<dbReference type="InterPro" id="IPR036188">
    <property type="entry name" value="FAD/NAD-bd_sf"/>
</dbReference>
<reference evidence="6" key="1">
    <citation type="journal article" date="2014" name="Int. J. Syst. Evol. Microbiol.">
        <title>Complete genome sequence of Corynebacterium casei LMG S-19264T (=DSM 44701T), isolated from a smear-ripened cheese.</title>
        <authorList>
            <consortium name="US DOE Joint Genome Institute (JGI-PGF)"/>
            <person name="Walter F."/>
            <person name="Albersmeier A."/>
            <person name="Kalinowski J."/>
            <person name="Ruckert C."/>
        </authorList>
    </citation>
    <scope>NUCLEOTIDE SEQUENCE</scope>
    <source>
        <strain evidence="6">NBRC 112290</strain>
    </source>
</reference>
<evidence type="ECO:0000256" key="3">
    <source>
        <dbReference type="ARBA" id="ARBA00022827"/>
    </source>
</evidence>
<organism evidence="6 7">
    <name type="scientific">Litorihabitans aurantiacus</name>
    <dbReference type="NCBI Taxonomy" id="1930061"/>
    <lineage>
        <taxon>Bacteria</taxon>
        <taxon>Bacillati</taxon>
        <taxon>Actinomycetota</taxon>
        <taxon>Actinomycetes</taxon>
        <taxon>Micrococcales</taxon>
        <taxon>Beutenbergiaceae</taxon>
        <taxon>Litorihabitans</taxon>
    </lineage>
</organism>
<dbReference type="Pfam" id="PF03486">
    <property type="entry name" value="HI0933_like"/>
    <property type="match status" value="1"/>
</dbReference>
<dbReference type="PANTHER" id="PTHR42887">
    <property type="entry name" value="OS12G0638800 PROTEIN"/>
    <property type="match status" value="1"/>
</dbReference>
<proteinExistence type="predicted"/>
<dbReference type="InterPro" id="IPR023166">
    <property type="entry name" value="BaiN-like_dom_sf"/>
</dbReference>
<evidence type="ECO:0000313" key="6">
    <source>
        <dbReference type="EMBL" id="GMA31137.1"/>
    </source>
</evidence>
<gene>
    <name evidence="6" type="ORF">GCM10025875_11290</name>
</gene>
<dbReference type="EMBL" id="BSUM01000001">
    <property type="protein sequence ID" value="GMA31137.1"/>
    <property type="molecule type" value="Genomic_DNA"/>
</dbReference>
<name>A0AA37UVI7_9MICO</name>
<keyword evidence="7" id="KW-1185">Reference proteome</keyword>
<evidence type="ECO:0000256" key="1">
    <source>
        <dbReference type="ARBA" id="ARBA00001974"/>
    </source>
</evidence>
<dbReference type="AlphaFoldDB" id="A0AA37UVI7"/>
<dbReference type="Gene3D" id="1.10.8.260">
    <property type="entry name" value="HI0933 insert domain-like"/>
    <property type="match status" value="1"/>
</dbReference>
<protein>
    <submittedName>
        <fullName evidence="6">NAD(FAD)-utilizing dehydrogenase</fullName>
    </submittedName>
</protein>
<dbReference type="InterPro" id="IPR004792">
    <property type="entry name" value="BaiN-like"/>
</dbReference>
<dbReference type="InterPro" id="IPR022460">
    <property type="entry name" value="Flavoprotein_PP4765"/>
</dbReference>
<keyword evidence="2" id="KW-0285">Flavoprotein</keyword>
<evidence type="ECO:0000259" key="4">
    <source>
        <dbReference type="Pfam" id="PF03486"/>
    </source>
</evidence>
<keyword evidence="3" id="KW-0274">FAD</keyword>
<accession>A0AA37UVI7</accession>
<evidence type="ECO:0000256" key="2">
    <source>
        <dbReference type="ARBA" id="ARBA00022630"/>
    </source>
</evidence>
<evidence type="ECO:0000313" key="7">
    <source>
        <dbReference type="Proteomes" id="UP001157161"/>
    </source>
</evidence>
<comment type="caution">
    <text evidence="6">The sequence shown here is derived from an EMBL/GenBank/DDBJ whole genome shotgun (WGS) entry which is preliminary data.</text>
</comment>
<feature type="domain" description="RsdA/BaiN/AoA(So)-like insert" evidence="5">
    <location>
        <begin position="125"/>
        <end position="279"/>
    </location>
</feature>
<dbReference type="PANTHER" id="PTHR42887:SF1">
    <property type="entry name" value="BLR3961 PROTEIN"/>
    <property type="match status" value="1"/>
</dbReference>
<dbReference type="InterPro" id="IPR057661">
    <property type="entry name" value="RsdA/BaiN/AoA(So)_Rossmann"/>
</dbReference>
<feature type="domain" description="RsdA/BaiN/AoA(So)-like Rossmann fold-like" evidence="4">
    <location>
        <begin position="5"/>
        <end position="331"/>
    </location>
</feature>
<dbReference type="InterPro" id="IPR055178">
    <property type="entry name" value="RsdA/BaiN/AoA(So)-like_dom"/>
</dbReference>
<dbReference type="SUPFAM" id="SSF51905">
    <property type="entry name" value="FAD/NAD(P)-binding domain"/>
    <property type="match status" value="1"/>
</dbReference>
<dbReference type="RefSeq" id="WP_431310132.1">
    <property type="nucleotide sequence ID" value="NZ_BSUM01000001.1"/>
</dbReference>
<evidence type="ECO:0000259" key="5">
    <source>
        <dbReference type="Pfam" id="PF22780"/>
    </source>
</evidence>
<reference evidence="6" key="2">
    <citation type="submission" date="2023-02" db="EMBL/GenBank/DDBJ databases">
        <authorList>
            <person name="Sun Q."/>
            <person name="Mori K."/>
        </authorList>
    </citation>
    <scope>NUCLEOTIDE SEQUENCE</scope>
    <source>
        <strain evidence="6">NBRC 112290</strain>
    </source>
</reference>
<comment type="cofactor">
    <cofactor evidence="1">
        <name>FAD</name>
        <dbReference type="ChEBI" id="CHEBI:57692"/>
    </cofactor>
</comment>
<dbReference type="NCBIfam" id="TIGR03862">
    <property type="entry name" value="flavo_PP4765"/>
    <property type="match status" value="1"/>
</dbReference>
<dbReference type="Gene3D" id="3.50.50.60">
    <property type="entry name" value="FAD/NAD(P)-binding domain"/>
    <property type="match status" value="1"/>
</dbReference>
<dbReference type="Gene3D" id="2.40.30.10">
    <property type="entry name" value="Translation factors"/>
    <property type="match status" value="1"/>
</dbReference>
<dbReference type="NCBIfam" id="TIGR00275">
    <property type="entry name" value="aminoacetone oxidase family FAD-binding enzyme"/>
    <property type="match status" value="1"/>
</dbReference>
<dbReference type="SUPFAM" id="SSF160996">
    <property type="entry name" value="HI0933 insert domain-like"/>
    <property type="match status" value="1"/>
</dbReference>
<dbReference type="Pfam" id="PF22780">
    <property type="entry name" value="HI0933_like_1st"/>
    <property type="match status" value="1"/>
</dbReference>
<dbReference type="Proteomes" id="UP001157161">
    <property type="component" value="Unassembled WGS sequence"/>
</dbReference>
<sequence>MGRVHPADLRAWCAGLGQPTFVGSSRRVFPEAFRANPLVRAWRGRLAEQGVRIETRQRWVGWADGAAPSGGPPALLVAAPDGDVRTVAPDVVVLALGGASWPRLGSDGSWTDHLAVRGVELAPWRAANVGLRVAWSEVFVERFAGVPLKHVALRVRGERRAEVRGDAMLTATGVEGGPVYALGAAVRAALDARGTCTLEVDLRPDATAGDLEGRLRRRRPRDSGTTWLRRTLGLDLAAIGLLREAGGGALPADPAVVAALVKAAPVTVTATMPIERAISSAGGVAWSEVDEHLMLRRLPGVFLAGEMLDWEAPTGGYLLQACFSTGAQAGRGALRHLAGGGSADVREPSH</sequence>